<evidence type="ECO:0000256" key="1">
    <source>
        <dbReference type="SAM" id="SignalP"/>
    </source>
</evidence>
<comment type="caution">
    <text evidence="2">The sequence shown here is derived from an EMBL/GenBank/DDBJ whole genome shotgun (WGS) entry which is preliminary data.</text>
</comment>
<proteinExistence type="predicted"/>
<dbReference type="PROSITE" id="PS51257">
    <property type="entry name" value="PROKAR_LIPOPROTEIN"/>
    <property type="match status" value="1"/>
</dbReference>
<dbReference type="AlphaFoldDB" id="A0A7C9PM28"/>
<reference evidence="2 3" key="1">
    <citation type="journal article" date="2014" name="Int. J. Syst. Evol. Microbiol.">
        <title>Description of Galbitalea soli gen. nov., sp. nov., and Frondihabitans sucicola sp. nov.</title>
        <authorList>
            <person name="Kim S.J."/>
            <person name="Lim J.M."/>
            <person name="Ahn J.H."/>
            <person name="Weon H.Y."/>
            <person name="Hamada M."/>
            <person name="Suzuki K."/>
            <person name="Ahn T.Y."/>
            <person name="Kwon S.W."/>
        </authorList>
    </citation>
    <scope>NUCLEOTIDE SEQUENCE [LARGE SCALE GENOMIC DNA]</scope>
    <source>
        <strain evidence="2 3">NBRC 108727</strain>
    </source>
</reference>
<feature type="chain" id="PRO_5039657065" description="Lipoprotein" evidence="1">
    <location>
        <begin position="21"/>
        <end position="181"/>
    </location>
</feature>
<protein>
    <recommendedName>
        <fullName evidence="4">Lipoprotein</fullName>
    </recommendedName>
</protein>
<organism evidence="2 3">
    <name type="scientific">Galbitalea soli</name>
    <dbReference type="NCBI Taxonomy" id="1268042"/>
    <lineage>
        <taxon>Bacteria</taxon>
        <taxon>Bacillati</taxon>
        <taxon>Actinomycetota</taxon>
        <taxon>Actinomycetes</taxon>
        <taxon>Micrococcales</taxon>
        <taxon>Microbacteriaceae</taxon>
        <taxon>Galbitalea</taxon>
    </lineage>
</organism>
<dbReference type="Proteomes" id="UP000479756">
    <property type="component" value="Unassembled WGS sequence"/>
</dbReference>
<keyword evidence="3" id="KW-1185">Reference proteome</keyword>
<accession>A0A7C9PM28</accession>
<evidence type="ECO:0000313" key="3">
    <source>
        <dbReference type="Proteomes" id="UP000479756"/>
    </source>
</evidence>
<sequence length="181" mass="19540">MAALRLVACAMVIVSLSACSASSQPAHLSTLTPQTTAQRDEALLEEATRVIKAETAAETRVYAGVDDIDALRVYETPSHFRFLRDDVTKFRANGLITRGQPHPMRFRILGSSTDDAGAMEVQIGYCEDDSDLIVVGRDGHALPPGSQSSRTSLVASLLRGPATHNQFRLDSTTGSKEESFC</sequence>
<name>A0A7C9PM28_9MICO</name>
<feature type="signal peptide" evidence="1">
    <location>
        <begin position="1"/>
        <end position="20"/>
    </location>
</feature>
<keyword evidence="1" id="KW-0732">Signal</keyword>
<dbReference type="RefSeq" id="WP_163472204.1">
    <property type="nucleotide sequence ID" value="NZ_JAAGWZ010000001.1"/>
</dbReference>
<dbReference type="EMBL" id="JAAGWZ010000001">
    <property type="protein sequence ID" value="NEM90566.1"/>
    <property type="molecule type" value="Genomic_DNA"/>
</dbReference>
<evidence type="ECO:0008006" key="4">
    <source>
        <dbReference type="Google" id="ProtNLM"/>
    </source>
</evidence>
<gene>
    <name evidence="2" type="ORF">G3T37_04275</name>
</gene>
<evidence type="ECO:0000313" key="2">
    <source>
        <dbReference type="EMBL" id="NEM90566.1"/>
    </source>
</evidence>